<dbReference type="EMBL" id="GBRH01186798">
    <property type="protein sequence ID" value="JAE11098.1"/>
    <property type="molecule type" value="Transcribed_RNA"/>
</dbReference>
<evidence type="ECO:0000313" key="1">
    <source>
        <dbReference type="EMBL" id="JAE11098.1"/>
    </source>
</evidence>
<accession>A0A0A9FS40</accession>
<proteinExistence type="predicted"/>
<organism evidence="1">
    <name type="scientific">Arundo donax</name>
    <name type="common">Giant reed</name>
    <name type="synonym">Donax arundinaceus</name>
    <dbReference type="NCBI Taxonomy" id="35708"/>
    <lineage>
        <taxon>Eukaryota</taxon>
        <taxon>Viridiplantae</taxon>
        <taxon>Streptophyta</taxon>
        <taxon>Embryophyta</taxon>
        <taxon>Tracheophyta</taxon>
        <taxon>Spermatophyta</taxon>
        <taxon>Magnoliopsida</taxon>
        <taxon>Liliopsida</taxon>
        <taxon>Poales</taxon>
        <taxon>Poaceae</taxon>
        <taxon>PACMAD clade</taxon>
        <taxon>Arundinoideae</taxon>
        <taxon>Arundineae</taxon>
        <taxon>Arundo</taxon>
    </lineage>
</organism>
<dbReference type="AlphaFoldDB" id="A0A0A9FS40"/>
<reference evidence="1" key="2">
    <citation type="journal article" date="2015" name="Data Brief">
        <title>Shoot transcriptome of the giant reed, Arundo donax.</title>
        <authorList>
            <person name="Barrero R.A."/>
            <person name="Guerrero F.D."/>
            <person name="Moolhuijzen P."/>
            <person name="Goolsby J.A."/>
            <person name="Tidwell J."/>
            <person name="Bellgard S.E."/>
            <person name="Bellgard M.I."/>
        </authorList>
    </citation>
    <scope>NUCLEOTIDE SEQUENCE</scope>
    <source>
        <tissue evidence="1">Shoot tissue taken approximately 20 cm above the soil surface</tissue>
    </source>
</reference>
<protein>
    <submittedName>
        <fullName evidence="1">Uncharacterized protein</fullName>
    </submittedName>
</protein>
<sequence>MTTTMLRSFEMHMLDLLSHFQASPSSQMWTYHLRLVHHLVKGLLKSKGKRGSRDYQL</sequence>
<name>A0A0A9FS40_ARUDO</name>
<reference evidence="1" key="1">
    <citation type="submission" date="2014-09" db="EMBL/GenBank/DDBJ databases">
        <authorList>
            <person name="Magalhaes I.L.F."/>
            <person name="Oliveira U."/>
            <person name="Santos F.R."/>
            <person name="Vidigal T.H.D.A."/>
            <person name="Brescovit A.D."/>
            <person name="Santos A.J."/>
        </authorList>
    </citation>
    <scope>NUCLEOTIDE SEQUENCE</scope>
    <source>
        <tissue evidence="1">Shoot tissue taken approximately 20 cm above the soil surface</tissue>
    </source>
</reference>